<keyword evidence="1" id="KW-0175">Coiled coil</keyword>
<dbReference type="EMBL" id="BQNB010019630">
    <property type="protein sequence ID" value="GJT87326.1"/>
    <property type="molecule type" value="Genomic_DNA"/>
</dbReference>
<comment type="caution">
    <text evidence="3">The sequence shown here is derived from an EMBL/GenBank/DDBJ whole genome shotgun (WGS) entry which is preliminary data.</text>
</comment>
<evidence type="ECO:0000313" key="4">
    <source>
        <dbReference type="Proteomes" id="UP001151760"/>
    </source>
</evidence>
<keyword evidence="4" id="KW-1185">Reference proteome</keyword>
<reference evidence="3" key="2">
    <citation type="submission" date="2022-01" db="EMBL/GenBank/DDBJ databases">
        <authorList>
            <person name="Yamashiro T."/>
            <person name="Shiraishi A."/>
            <person name="Satake H."/>
            <person name="Nakayama K."/>
        </authorList>
    </citation>
    <scope>NUCLEOTIDE SEQUENCE</scope>
</reference>
<reference evidence="3" key="1">
    <citation type="journal article" date="2022" name="Int. J. Mol. Sci.">
        <title>Draft Genome of Tanacetum Coccineum: Genomic Comparison of Closely Related Tanacetum-Family Plants.</title>
        <authorList>
            <person name="Yamashiro T."/>
            <person name="Shiraishi A."/>
            <person name="Nakayama K."/>
            <person name="Satake H."/>
        </authorList>
    </citation>
    <scope>NUCLEOTIDE SEQUENCE</scope>
</reference>
<evidence type="ECO:0000256" key="1">
    <source>
        <dbReference type="SAM" id="Coils"/>
    </source>
</evidence>
<feature type="coiled-coil region" evidence="1">
    <location>
        <begin position="44"/>
        <end position="78"/>
    </location>
</feature>
<sequence>VDPYGFEDGVEGGQTNTFDDDVDEAPVQDLALNEDNAAQCVFANEQNKVVKESLTAELARYNEQVKAYEKRARFELTEREQNIDEQMRIIITDRNIFEKELHYVKMQLNSTIDHNKLMKEEVATLKKDFKQKENK</sequence>
<dbReference type="Proteomes" id="UP001151760">
    <property type="component" value="Unassembled WGS sequence"/>
</dbReference>
<proteinExistence type="predicted"/>
<name>A0ABQ5HIU1_9ASTR</name>
<organism evidence="3 4">
    <name type="scientific">Tanacetum coccineum</name>
    <dbReference type="NCBI Taxonomy" id="301880"/>
    <lineage>
        <taxon>Eukaryota</taxon>
        <taxon>Viridiplantae</taxon>
        <taxon>Streptophyta</taxon>
        <taxon>Embryophyta</taxon>
        <taxon>Tracheophyta</taxon>
        <taxon>Spermatophyta</taxon>
        <taxon>Magnoliopsida</taxon>
        <taxon>eudicotyledons</taxon>
        <taxon>Gunneridae</taxon>
        <taxon>Pentapetalae</taxon>
        <taxon>asterids</taxon>
        <taxon>campanulids</taxon>
        <taxon>Asterales</taxon>
        <taxon>Asteraceae</taxon>
        <taxon>Asteroideae</taxon>
        <taxon>Anthemideae</taxon>
        <taxon>Anthemidinae</taxon>
        <taxon>Tanacetum</taxon>
    </lineage>
</organism>
<accession>A0ABQ5HIU1</accession>
<protein>
    <submittedName>
        <fullName evidence="3">Uncharacterized protein</fullName>
    </submittedName>
</protein>
<feature type="region of interest" description="Disordered" evidence="2">
    <location>
        <begin position="1"/>
        <end position="21"/>
    </location>
</feature>
<feature type="non-terminal residue" evidence="3">
    <location>
        <position position="1"/>
    </location>
</feature>
<gene>
    <name evidence="3" type="ORF">Tco_1069043</name>
</gene>
<evidence type="ECO:0000256" key="2">
    <source>
        <dbReference type="SAM" id="MobiDB-lite"/>
    </source>
</evidence>
<evidence type="ECO:0000313" key="3">
    <source>
        <dbReference type="EMBL" id="GJT87326.1"/>
    </source>
</evidence>